<dbReference type="AlphaFoldDB" id="A0A8D8QHY1"/>
<dbReference type="SMART" id="SM00702">
    <property type="entry name" value="P4Hc"/>
    <property type="match status" value="1"/>
</dbReference>
<comment type="function">
    <text evidence="2">Catalyzes the post-translational formation of 4-hydroxyproline in -Xaa-Pro-Gly- sequences in collagens and other proteins.</text>
</comment>
<dbReference type="InterPro" id="IPR044862">
    <property type="entry name" value="Pro_4_hyd_alph_FE2OG_OXY"/>
</dbReference>
<keyword evidence="7" id="KW-0847">Vitamin C</keyword>
<dbReference type="GO" id="GO:0005506">
    <property type="term" value="F:iron ion binding"/>
    <property type="evidence" value="ECO:0007669"/>
    <property type="project" value="InterPro"/>
</dbReference>
<dbReference type="EMBL" id="HBUF01078856">
    <property type="protein sequence ID" value="CAG6632181.1"/>
    <property type="molecule type" value="Transcribed_RNA"/>
</dbReference>
<proteinExistence type="inferred from homology"/>
<evidence type="ECO:0000259" key="12">
    <source>
        <dbReference type="PROSITE" id="PS51471"/>
    </source>
</evidence>
<comment type="subcellular location">
    <subcellularLocation>
        <location evidence="3">Endoplasmic reticulum lumen</location>
    </subcellularLocation>
</comment>
<evidence type="ECO:0000256" key="11">
    <source>
        <dbReference type="SAM" id="SignalP"/>
    </source>
</evidence>
<feature type="signal peptide" evidence="11">
    <location>
        <begin position="1"/>
        <end position="25"/>
    </location>
</feature>
<protein>
    <recommendedName>
        <fullName evidence="5">procollagen-proline 4-dioxygenase</fullName>
        <ecNumber evidence="5">1.14.11.2</ecNumber>
    </recommendedName>
</protein>
<dbReference type="InterPro" id="IPR013547">
    <property type="entry name" value="P4H_N"/>
</dbReference>
<evidence type="ECO:0000256" key="3">
    <source>
        <dbReference type="ARBA" id="ARBA00004319"/>
    </source>
</evidence>
<comment type="cofactor">
    <cofactor evidence="1">
        <name>L-ascorbate</name>
        <dbReference type="ChEBI" id="CHEBI:38290"/>
    </cofactor>
</comment>
<evidence type="ECO:0000256" key="6">
    <source>
        <dbReference type="ARBA" id="ARBA00022723"/>
    </source>
</evidence>
<dbReference type="GO" id="GO:0005788">
    <property type="term" value="C:endoplasmic reticulum lumen"/>
    <property type="evidence" value="ECO:0007669"/>
    <property type="project" value="UniProtKB-SubCell"/>
</dbReference>
<keyword evidence="10" id="KW-0408">Iron</keyword>
<dbReference type="InterPro" id="IPR005123">
    <property type="entry name" value="Oxoglu/Fe-dep_dioxygenase_dom"/>
</dbReference>
<keyword evidence="11" id="KW-0732">Signal</keyword>
<keyword evidence="9" id="KW-0560">Oxidoreductase</keyword>
<dbReference type="PANTHER" id="PTHR10869">
    <property type="entry name" value="PROLYL 4-HYDROXYLASE ALPHA SUBUNIT"/>
    <property type="match status" value="1"/>
</dbReference>
<dbReference type="InterPro" id="IPR045054">
    <property type="entry name" value="P4HA-like"/>
</dbReference>
<dbReference type="Pfam" id="PF13640">
    <property type="entry name" value="2OG-FeII_Oxy_3"/>
    <property type="match status" value="1"/>
</dbReference>
<feature type="domain" description="Fe2OG dioxygenase" evidence="12">
    <location>
        <begin position="418"/>
        <end position="522"/>
    </location>
</feature>
<dbReference type="InterPro" id="IPR006620">
    <property type="entry name" value="Pro_4_hyd_alph"/>
</dbReference>
<evidence type="ECO:0000256" key="5">
    <source>
        <dbReference type="ARBA" id="ARBA00012269"/>
    </source>
</evidence>
<feature type="chain" id="PRO_5034634265" description="procollagen-proline 4-dioxygenase" evidence="11">
    <location>
        <begin position="26"/>
        <end position="550"/>
    </location>
</feature>
<organism evidence="13">
    <name type="scientific">Cacopsylla melanoneura</name>
    <dbReference type="NCBI Taxonomy" id="428564"/>
    <lineage>
        <taxon>Eukaryota</taxon>
        <taxon>Metazoa</taxon>
        <taxon>Ecdysozoa</taxon>
        <taxon>Arthropoda</taxon>
        <taxon>Hexapoda</taxon>
        <taxon>Insecta</taxon>
        <taxon>Pterygota</taxon>
        <taxon>Neoptera</taxon>
        <taxon>Paraneoptera</taxon>
        <taxon>Hemiptera</taxon>
        <taxon>Sternorrhyncha</taxon>
        <taxon>Psylloidea</taxon>
        <taxon>Psyllidae</taxon>
        <taxon>Psyllinae</taxon>
        <taxon>Cacopsylla</taxon>
    </lineage>
</organism>
<dbReference type="GO" id="GO:0004656">
    <property type="term" value="F:procollagen-proline 4-dioxygenase activity"/>
    <property type="evidence" value="ECO:0007669"/>
    <property type="project" value="UniProtKB-EC"/>
</dbReference>
<dbReference type="PROSITE" id="PS51471">
    <property type="entry name" value="FE2OG_OXY"/>
    <property type="match status" value="1"/>
</dbReference>
<evidence type="ECO:0000256" key="1">
    <source>
        <dbReference type="ARBA" id="ARBA00001961"/>
    </source>
</evidence>
<sequence length="550" mass="63142">MAIFCLTWIFTLSLSLILLPVSTSAQYHYSSIEAMKSLPPLQANMLSQLETLVAKMRDDLAVINATRQTLKTIKLKPMKNKIDMFIYLNKLVTFRKHVKSKYKLSLDANDLLPTAADVDGNLFSLIVLQSTYNLDINELVRGYIRTQNGLHHTKLDLLNQLMILTTYYDVHESHVHPIEALHETSLTVNVQNYTQQELVIIGGMYKAISKKLITKHRGYVLKLFHKIITHFTGNNEDENNKAFINIFLNINNELIEHNLEDILISNNEGTNHPAWELKKPTSKWNPYKDNPHVEISLDKYRHYSKLCQGEHLSTSKRPLTCYFSTQDNVYYLLRPFKIEQLCLDPLVLVFREFADDNEIQMMIQAGRRQGLMKSWIGQEGKAYDSILRVSHNTWLDPLAPELEGFARRVVSALPLADEAEAIQINNYGTGGLYTVHLDNFYQKGNPNLSDDRLATFMLYLSDVDSGGATVFPRLNLTFFPQRGSAIFWHNLYSNLSTDYRTLHAGCPVVLGDKWVANKWYSSRGQLFHYPCKGNETVVGLDEVKRVFSHY</sequence>
<evidence type="ECO:0000313" key="13">
    <source>
        <dbReference type="EMBL" id="CAG6632181.1"/>
    </source>
</evidence>
<keyword evidence="8" id="KW-0223">Dioxygenase</keyword>
<evidence type="ECO:0000256" key="2">
    <source>
        <dbReference type="ARBA" id="ARBA00002035"/>
    </source>
</evidence>
<reference evidence="13" key="1">
    <citation type="submission" date="2021-05" db="EMBL/GenBank/DDBJ databases">
        <authorList>
            <person name="Alioto T."/>
            <person name="Alioto T."/>
            <person name="Gomez Garrido J."/>
        </authorList>
    </citation>
    <scope>NUCLEOTIDE SEQUENCE</scope>
</reference>
<evidence type="ECO:0000256" key="7">
    <source>
        <dbReference type="ARBA" id="ARBA00022896"/>
    </source>
</evidence>
<evidence type="ECO:0000256" key="10">
    <source>
        <dbReference type="ARBA" id="ARBA00023004"/>
    </source>
</evidence>
<dbReference type="GO" id="GO:0031418">
    <property type="term" value="F:L-ascorbic acid binding"/>
    <property type="evidence" value="ECO:0007669"/>
    <property type="project" value="UniProtKB-KW"/>
</dbReference>
<evidence type="ECO:0000256" key="9">
    <source>
        <dbReference type="ARBA" id="ARBA00023002"/>
    </source>
</evidence>
<keyword evidence="6" id="KW-0479">Metal-binding</keyword>
<comment type="similarity">
    <text evidence="4">Belongs to the P4HA family.</text>
</comment>
<dbReference type="EC" id="1.14.11.2" evidence="5"/>
<evidence type="ECO:0000256" key="4">
    <source>
        <dbReference type="ARBA" id="ARBA00006511"/>
    </source>
</evidence>
<name>A0A8D8QHY1_9HEMI</name>
<evidence type="ECO:0000256" key="8">
    <source>
        <dbReference type="ARBA" id="ARBA00022964"/>
    </source>
</evidence>
<dbReference type="Gene3D" id="2.60.120.620">
    <property type="entry name" value="q2cbj1_9rhob like domain"/>
    <property type="match status" value="1"/>
</dbReference>
<accession>A0A8D8QHY1</accession>
<dbReference type="PANTHER" id="PTHR10869:SF244">
    <property type="entry name" value="PROLYL 4-HYDROXYLASE SUBUNIT ALPHA-2"/>
    <property type="match status" value="1"/>
</dbReference>
<dbReference type="Pfam" id="PF08336">
    <property type="entry name" value="P4Ha_N"/>
    <property type="match status" value="1"/>
</dbReference>